<evidence type="ECO:0000313" key="1">
    <source>
        <dbReference type="EMBL" id="MFB9768416.1"/>
    </source>
</evidence>
<protein>
    <submittedName>
        <fullName evidence="1">HAD-IIB family hydrolase</fullName>
    </submittedName>
</protein>
<dbReference type="RefSeq" id="WP_137642757.1">
    <property type="nucleotide sequence ID" value="NZ_BJEA01000011.1"/>
</dbReference>
<dbReference type="PROSITE" id="PS01229">
    <property type="entry name" value="COF_2"/>
    <property type="match status" value="1"/>
</dbReference>
<dbReference type="CDD" id="cd07518">
    <property type="entry name" value="HAD_YbiV-Like"/>
    <property type="match status" value="1"/>
</dbReference>
<reference evidence="1 2" key="1">
    <citation type="submission" date="2024-09" db="EMBL/GenBank/DDBJ databases">
        <authorList>
            <person name="Sun Q."/>
            <person name="Mori K."/>
        </authorList>
    </citation>
    <scope>NUCLEOTIDE SEQUENCE [LARGE SCALE GENOMIC DNA]</scope>
    <source>
        <strain evidence="1 2">TBRC 4576</strain>
    </source>
</reference>
<dbReference type="InterPro" id="IPR023214">
    <property type="entry name" value="HAD_sf"/>
</dbReference>
<comment type="caution">
    <text evidence="1">The sequence shown here is derived from an EMBL/GenBank/DDBJ whole genome shotgun (WGS) entry which is preliminary data.</text>
</comment>
<dbReference type="InterPro" id="IPR036412">
    <property type="entry name" value="HAD-like_sf"/>
</dbReference>
<dbReference type="GO" id="GO:0016787">
    <property type="term" value="F:hydrolase activity"/>
    <property type="evidence" value="ECO:0007669"/>
    <property type="project" value="UniProtKB-KW"/>
</dbReference>
<keyword evidence="2" id="KW-1185">Reference proteome</keyword>
<dbReference type="InterPro" id="IPR006379">
    <property type="entry name" value="HAD-SF_hydro_IIB"/>
</dbReference>
<dbReference type="SUPFAM" id="SSF56784">
    <property type="entry name" value="HAD-like"/>
    <property type="match status" value="1"/>
</dbReference>
<dbReference type="Proteomes" id="UP001589691">
    <property type="component" value="Unassembled WGS sequence"/>
</dbReference>
<keyword evidence="1" id="KW-0378">Hydrolase</keyword>
<gene>
    <name evidence="1" type="ORF">ACFFLI_00800</name>
</gene>
<dbReference type="Gene3D" id="3.30.1240.10">
    <property type="match status" value="1"/>
</dbReference>
<dbReference type="Pfam" id="PF08282">
    <property type="entry name" value="Hydrolase_3"/>
    <property type="match status" value="1"/>
</dbReference>
<dbReference type="PANTHER" id="PTHR10000">
    <property type="entry name" value="PHOSPHOSERINE PHOSPHATASE"/>
    <property type="match status" value="1"/>
</dbReference>
<dbReference type="PANTHER" id="PTHR10000:SF53">
    <property type="entry name" value="5-AMINO-6-(5-PHOSPHO-D-RIBITYLAMINO)URACIL PHOSPHATASE YBJI-RELATED"/>
    <property type="match status" value="1"/>
</dbReference>
<dbReference type="EMBL" id="JBHLZY010000001">
    <property type="protein sequence ID" value="MFB9768416.1"/>
    <property type="molecule type" value="Genomic_DNA"/>
</dbReference>
<name>A0ABV5WS99_9LACO</name>
<dbReference type="Gene3D" id="3.40.50.1000">
    <property type="entry name" value="HAD superfamily/HAD-like"/>
    <property type="match status" value="1"/>
</dbReference>
<dbReference type="NCBIfam" id="TIGR01484">
    <property type="entry name" value="HAD-SF-IIB"/>
    <property type="match status" value="1"/>
</dbReference>
<sequence>MTIKLIATDLNGTLLRNDQTFDQDRFKAVLSALRDRGITLALVSGNQYAHLKNLFKDVMADNLVVVAENGASIYTNQCQLFDGSLSPQQLRQFVTVDRYQDLFKKAYLILVGSQGSYTEKGAPAKLVAMARQFYDNLQLVDDLKAVHDQVKKISVSTLPDHAARLVADANHYFKGALRAHDSGYGVVDLVDQRVGKLPAVQLLANQFGLTNDQLMVFGDGANDLPLLQSVPHSFAMANADAVVQQAAAHVTALDNEHAGVLATIEQELLAK</sequence>
<organism evidence="1 2">
    <name type="scientific">Lactiplantibacillus modestisalitolerans</name>
    <dbReference type="NCBI Taxonomy" id="1457219"/>
    <lineage>
        <taxon>Bacteria</taxon>
        <taxon>Bacillati</taxon>
        <taxon>Bacillota</taxon>
        <taxon>Bacilli</taxon>
        <taxon>Lactobacillales</taxon>
        <taxon>Lactobacillaceae</taxon>
        <taxon>Lactiplantibacillus</taxon>
    </lineage>
</organism>
<evidence type="ECO:0000313" key="2">
    <source>
        <dbReference type="Proteomes" id="UP001589691"/>
    </source>
</evidence>
<proteinExistence type="predicted"/>
<accession>A0ABV5WS99</accession>